<evidence type="ECO:0000256" key="1">
    <source>
        <dbReference type="SAM" id="SignalP"/>
    </source>
</evidence>
<evidence type="ECO:0000313" key="3">
    <source>
        <dbReference type="Proteomes" id="UP000800035"/>
    </source>
</evidence>
<dbReference type="AlphaFoldDB" id="A0A6A5TVI4"/>
<feature type="chain" id="PRO_5025681845" evidence="1">
    <location>
        <begin position="17"/>
        <end position="80"/>
    </location>
</feature>
<name>A0A6A5TVI4_9PLEO</name>
<accession>A0A6A5TVI4</accession>
<keyword evidence="1" id="KW-0732">Signal</keyword>
<keyword evidence="3" id="KW-1185">Reference proteome</keyword>
<dbReference type="EMBL" id="ML976993">
    <property type="protein sequence ID" value="KAF1956050.1"/>
    <property type="molecule type" value="Genomic_DNA"/>
</dbReference>
<reference evidence="2" key="1">
    <citation type="journal article" date="2020" name="Stud. Mycol.">
        <title>101 Dothideomycetes genomes: a test case for predicting lifestyles and emergence of pathogens.</title>
        <authorList>
            <person name="Haridas S."/>
            <person name="Albert R."/>
            <person name="Binder M."/>
            <person name="Bloem J."/>
            <person name="Labutti K."/>
            <person name="Salamov A."/>
            <person name="Andreopoulos B."/>
            <person name="Baker S."/>
            <person name="Barry K."/>
            <person name="Bills G."/>
            <person name="Bluhm B."/>
            <person name="Cannon C."/>
            <person name="Castanera R."/>
            <person name="Culley D."/>
            <person name="Daum C."/>
            <person name="Ezra D."/>
            <person name="Gonzalez J."/>
            <person name="Henrissat B."/>
            <person name="Kuo A."/>
            <person name="Liang C."/>
            <person name="Lipzen A."/>
            <person name="Lutzoni F."/>
            <person name="Magnuson J."/>
            <person name="Mondo S."/>
            <person name="Nolan M."/>
            <person name="Ohm R."/>
            <person name="Pangilinan J."/>
            <person name="Park H.-J."/>
            <person name="Ramirez L."/>
            <person name="Alfaro M."/>
            <person name="Sun H."/>
            <person name="Tritt A."/>
            <person name="Yoshinaga Y."/>
            <person name="Zwiers L.-H."/>
            <person name="Turgeon B."/>
            <person name="Goodwin S."/>
            <person name="Spatafora J."/>
            <person name="Crous P."/>
            <person name="Grigoriev I."/>
        </authorList>
    </citation>
    <scope>NUCLEOTIDE SEQUENCE</scope>
    <source>
        <strain evidence="2">CBS 675.92</strain>
    </source>
</reference>
<feature type="signal peptide" evidence="1">
    <location>
        <begin position="1"/>
        <end position="16"/>
    </location>
</feature>
<organism evidence="2 3">
    <name type="scientific">Byssothecium circinans</name>
    <dbReference type="NCBI Taxonomy" id="147558"/>
    <lineage>
        <taxon>Eukaryota</taxon>
        <taxon>Fungi</taxon>
        <taxon>Dikarya</taxon>
        <taxon>Ascomycota</taxon>
        <taxon>Pezizomycotina</taxon>
        <taxon>Dothideomycetes</taxon>
        <taxon>Pleosporomycetidae</taxon>
        <taxon>Pleosporales</taxon>
        <taxon>Massarineae</taxon>
        <taxon>Massarinaceae</taxon>
        <taxon>Byssothecium</taxon>
    </lineage>
</organism>
<sequence length="80" mass="8898">MRFTSIIVAFVAAALAAPIAKPEDAIAYPESYKRDAEVAYPESYKRDAEVAYPESYKRDAEVAYPESYKRAANGNEVAYP</sequence>
<dbReference type="Proteomes" id="UP000800035">
    <property type="component" value="Unassembled WGS sequence"/>
</dbReference>
<protein>
    <submittedName>
        <fullName evidence="2">Uncharacterized protein</fullName>
    </submittedName>
</protein>
<gene>
    <name evidence="2" type="ORF">CC80DRAFT_594190</name>
</gene>
<evidence type="ECO:0000313" key="2">
    <source>
        <dbReference type="EMBL" id="KAF1956050.1"/>
    </source>
</evidence>
<dbReference type="OrthoDB" id="3785220at2759"/>
<proteinExistence type="predicted"/>